<protein>
    <recommendedName>
        <fullName evidence="2">DUF2470 domain-containing protein</fullName>
    </recommendedName>
</protein>
<keyword evidence="1" id="KW-0812">Transmembrane</keyword>
<dbReference type="InterPro" id="IPR037119">
    <property type="entry name" value="Haem_oxidase_HugZ-like_sf"/>
</dbReference>
<feature type="domain" description="DUF2470" evidence="2">
    <location>
        <begin position="20"/>
        <end position="94"/>
    </location>
</feature>
<proteinExistence type="predicted"/>
<gene>
    <name evidence="3" type="ORF">HK100_001323</name>
</gene>
<accession>A0AAD5SWZ5</accession>
<keyword evidence="1" id="KW-0472">Membrane</keyword>
<dbReference type="InterPro" id="IPR028110">
    <property type="entry name" value="TMEM254"/>
</dbReference>
<keyword evidence="1" id="KW-1133">Transmembrane helix</keyword>
<feature type="transmembrane region" description="Helical" evidence="1">
    <location>
        <begin position="171"/>
        <end position="193"/>
    </location>
</feature>
<organism evidence="3 4">
    <name type="scientific">Physocladia obscura</name>
    <dbReference type="NCBI Taxonomy" id="109957"/>
    <lineage>
        <taxon>Eukaryota</taxon>
        <taxon>Fungi</taxon>
        <taxon>Fungi incertae sedis</taxon>
        <taxon>Chytridiomycota</taxon>
        <taxon>Chytridiomycota incertae sedis</taxon>
        <taxon>Chytridiomycetes</taxon>
        <taxon>Chytridiales</taxon>
        <taxon>Chytriomycetaceae</taxon>
        <taxon>Physocladia</taxon>
    </lineage>
</organism>
<name>A0AAD5SWZ5_9FUNG</name>
<reference evidence="3" key="1">
    <citation type="submission" date="2020-05" db="EMBL/GenBank/DDBJ databases">
        <title>Phylogenomic resolution of chytrid fungi.</title>
        <authorList>
            <person name="Stajich J.E."/>
            <person name="Amses K."/>
            <person name="Simmons R."/>
            <person name="Seto K."/>
            <person name="Myers J."/>
            <person name="Bonds A."/>
            <person name="Quandt C.A."/>
            <person name="Barry K."/>
            <person name="Liu P."/>
            <person name="Grigoriev I."/>
            <person name="Longcore J.E."/>
            <person name="James T.Y."/>
        </authorList>
    </citation>
    <scope>NUCLEOTIDE SEQUENCE</scope>
    <source>
        <strain evidence="3">JEL0513</strain>
    </source>
</reference>
<evidence type="ECO:0000259" key="2">
    <source>
        <dbReference type="Pfam" id="PF10615"/>
    </source>
</evidence>
<evidence type="ECO:0000256" key="1">
    <source>
        <dbReference type="SAM" id="Phobius"/>
    </source>
</evidence>
<dbReference type="Gene3D" id="3.20.180.10">
    <property type="entry name" value="PNP-oxidase-like"/>
    <property type="match status" value="1"/>
</dbReference>
<dbReference type="Pfam" id="PF14934">
    <property type="entry name" value="TMEM254"/>
    <property type="match status" value="1"/>
</dbReference>
<sequence length="271" mass="30127">MAPVQRKKTVDPVSAESHELAKELNTNEPDAVIDYIQHFGHIPDVFKGRVIGVDSTGFDCLYTVYGQTRRREIRIVFDQKAESPDDARATLKAMAKEAHKILHNDVDKTYVSPSPKTKADWTRPKPTPFAGMGAIWLLILVAVGLPDESLPHSFFASIRHYFGGIPAMTRLLKALVIIHAVESLVAVAMCLYARVPAVAVAKWIPTVFVFGVPSLQDCMRVCVRRAMYRDPVTFGVPENVLNGHYMKYRRIITDADLGLTEDGTPVAEPLD</sequence>
<feature type="transmembrane region" description="Helical" evidence="1">
    <location>
        <begin position="126"/>
        <end position="145"/>
    </location>
</feature>
<dbReference type="Pfam" id="PF10615">
    <property type="entry name" value="DUF2470"/>
    <property type="match status" value="1"/>
</dbReference>
<evidence type="ECO:0000313" key="3">
    <source>
        <dbReference type="EMBL" id="KAJ3115497.1"/>
    </source>
</evidence>
<keyword evidence="4" id="KW-1185">Reference proteome</keyword>
<evidence type="ECO:0000313" key="4">
    <source>
        <dbReference type="Proteomes" id="UP001211907"/>
    </source>
</evidence>
<dbReference type="InterPro" id="IPR019595">
    <property type="entry name" value="DUF2470"/>
</dbReference>
<dbReference type="SUPFAM" id="SSF50475">
    <property type="entry name" value="FMN-binding split barrel"/>
    <property type="match status" value="1"/>
</dbReference>
<dbReference type="EMBL" id="JADGJH010001287">
    <property type="protein sequence ID" value="KAJ3115497.1"/>
    <property type="molecule type" value="Genomic_DNA"/>
</dbReference>
<comment type="caution">
    <text evidence="3">The sequence shown here is derived from an EMBL/GenBank/DDBJ whole genome shotgun (WGS) entry which is preliminary data.</text>
</comment>
<dbReference type="Proteomes" id="UP001211907">
    <property type="component" value="Unassembled WGS sequence"/>
</dbReference>
<dbReference type="AlphaFoldDB" id="A0AAD5SWZ5"/>